<dbReference type="Pfam" id="PF01256">
    <property type="entry name" value="Carb_kinase"/>
    <property type="match status" value="1"/>
</dbReference>
<dbReference type="CDD" id="cd01171">
    <property type="entry name" value="YXKO-related"/>
    <property type="match status" value="1"/>
</dbReference>
<dbReference type="PANTHER" id="PTHR12592:SF0">
    <property type="entry name" value="ATP-DEPENDENT (S)-NAD(P)H-HYDRATE DEHYDRATASE"/>
    <property type="match status" value="1"/>
</dbReference>
<evidence type="ECO:0000313" key="23">
    <source>
        <dbReference type="EMBL" id="KAA6349543.1"/>
    </source>
</evidence>
<sequence>MKIFPSSALKKLDAYTIESENITFIDLMERAARVITDALTNRWSKEVPIVVFAGPGNNGGDALAVARLLIQRGYSVKTFLFNIKGHLSADCQTNKELLQAVDGVDFTEVNKTFVPPPLNEDALIIDGLFGTGLNNPISGGFAAVVDYINNAPATVISIDIPSGLGSEECLHNNWESIVHADFTLSLQLPKLAFFFPENEDIIGEWQLLDIGLSREGIEKMTSNYSLVEEEEIRSLIKPRKKFSHKGDFGHALLIAGSYGMAGASILAARACLRSGVGRITIHAPICNNDILQITVPEAVVKQDVDEHYFSWPSDTDAYQALGIGPGLGTAEETEDALLKQLKKCQLPTVIDADALNLLAKNRDALKSLPPNPLLTPHPKELERLTGKCQNSHERLTKACELAQTFHVYILLKGAYSVLITPGKECFFNPTGNTGMATAGSGDVLTGIILALLAQGYVVEEAAKIGAFIHGLAGDFAWERLGMISLTAGDIINFLPEAWKYINNQ</sequence>
<dbReference type="AlphaFoldDB" id="A0A5J4SW62"/>
<dbReference type="SUPFAM" id="SSF53613">
    <property type="entry name" value="Ribokinase-like"/>
    <property type="match status" value="1"/>
</dbReference>
<comment type="catalytic activity">
    <reaction evidence="2">
        <text>(6R)-NADPHX = (6S)-NADPHX</text>
        <dbReference type="Rhea" id="RHEA:32227"/>
        <dbReference type="ChEBI" id="CHEBI:64076"/>
        <dbReference type="ChEBI" id="CHEBI:64077"/>
        <dbReference type="EC" id="5.1.99.6"/>
    </reaction>
</comment>
<dbReference type="GO" id="GO:0046872">
    <property type="term" value="F:metal ion binding"/>
    <property type="evidence" value="ECO:0007669"/>
    <property type="project" value="UniProtKB-KW"/>
</dbReference>
<dbReference type="EC" id="4.2.1.136" evidence="7"/>
<dbReference type="InterPro" id="IPR004443">
    <property type="entry name" value="YjeF_N_dom"/>
</dbReference>
<organism evidence="23">
    <name type="scientific">termite gut metagenome</name>
    <dbReference type="NCBI Taxonomy" id="433724"/>
    <lineage>
        <taxon>unclassified sequences</taxon>
        <taxon>metagenomes</taxon>
        <taxon>organismal metagenomes</taxon>
    </lineage>
</organism>
<dbReference type="InterPro" id="IPR000631">
    <property type="entry name" value="CARKD"/>
</dbReference>
<dbReference type="EMBL" id="SNRY01000045">
    <property type="protein sequence ID" value="KAA6349543.1"/>
    <property type="molecule type" value="Genomic_DNA"/>
</dbReference>
<evidence type="ECO:0000256" key="19">
    <source>
        <dbReference type="ARBA" id="ARBA00048238"/>
    </source>
</evidence>
<dbReference type="GO" id="GO:0005524">
    <property type="term" value="F:ATP binding"/>
    <property type="evidence" value="ECO:0007669"/>
    <property type="project" value="UniProtKB-KW"/>
</dbReference>
<dbReference type="NCBIfam" id="TIGR00197">
    <property type="entry name" value="yjeF_nterm"/>
    <property type="match status" value="1"/>
</dbReference>
<evidence type="ECO:0000256" key="14">
    <source>
        <dbReference type="ARBA" id="ARBA00023235"/>
    </source>
</evidence>
<evidence type="ECO:0000256" key="10">
    <source>
        <dbReference type="ARBA" id="ARBA00022840"/>
    </source>
</evidence>
<keyword evidence="9" id="KW-0547">Nucleotide-binding</keyword>
<comment type="catalytic activity">
    <reaction evidence="19">
        <text>(6S)-NADHX + ADP = AMP + phosphate + NADH + H(+)</text>
        <dbReference type="Rhea" id="RHEA:32223"/>
        <dbReference type="ChEBI" id="CHEBI:15378"/>
        <dbReference type="ChEBI" id="CHEBI:43474"/>
        <dbReference type="ChEBI" id="CHEBI:57945"/>
        <dbReference type="ChEBI" id="CHEBI:64074"/>
        <dbReference type="ChEBI" id="CHEBI:456215"/>
        <dbReference type="ChEBI" id="CHEBI:456216"/>
        <dbReference type="EC" id="4.2.1.136"/>
    </reaction>
</comment>
<keyword evidence="16" id="KW-0511">Multifunctional enzyme</keyword>
<comment type="catalytic activity">
    <reaction evidence="1">
        <text>(6R)-NADHX = (6S)-NADHX</text>
        <dbReference type="Rhea" id="RHEA:32215"/>
        <dbReference type="ChEBI" id="CHEBI:64074"/>
        <dbReference type="ChEBI" id="CHEBI:64075"/>
        <dbReference type="EC" id="5.1.99.6"/>
    </reaction>
</comment>
<keyword evidence="14" id="KW-0413">Isomerase</keyword>
<dbReference type="EC" id="5.1.99.6" evidence="6"/>
<keyword evidence="13" id="KW-0520">NAD</keyword>
<name>A0A5J4SW62_9ZZZZ</name>
<dbReference type="HAMAP" id="MF_01966">
    <property type="entry name" value="NADHX_epimerase"/>
    <property type="match status" value="1"/>
</dbReference>
<dbReference type="PROSITE" id="PS01050">
    <property type="entry name" value="YJEF_C_2"/>
    <property type="match status" value="1"/>
</dbReference>
<feature type="domain" description="YjeF N-terminal" evidence="22">
    <location>
        <begin position="9"/>
        <end position="218"/>
    </location>
</feature>
<dbReference type="GO" id="GO:0052855">
    <property type="term" value="F:ADP-dependent NAD(P)H-hydrate dehydratase activity"/>
    <property type="evidence" value="ECO:0007669"/>
    <property type="project" value="UniProtKB-EC"/>
</dbReference>
<dbReference type="Gene3D" id="3.40.1190.20">
    <property type="match status" value="1"/>
</dbReference>
<dbReference type="PANTHER" id="PTHR12592">
    <property type="entry name" value="ATP-DEPENDENT (S)-NAD(P)H-HYDRATE DEHYDRATASE FAMILY MEMBER"/>
    <property type="match status" value="1"/>
</dbReference>
<evidence type="ECO:0000256" key="4">
    <source>
        <dbReference type="ARBA" id="ARBA00006001"/>
    </source>
</evidence>
<evidence type="ECO:0000256" key="18">
    <source>
        <dbReference type="ARBA" id="ARBA00032624"/>
    </source>
</evidence>
<dbReference type="PROSITE" id="PS51383">
    <property type="entry name" value="YJEF_C_3"/>
    <property type="match status" value="1"/>
</dbReference>
<comment type="similarity">
    <text evidence="4">In the N-terminal section; belongs to the NnrE/AIBP family.</text>
</comment>
<comment type="catalytic activity">
    <reaction evidence="20">
        <text>(6S)-NADPHX + ADP = AMP + phosphate + NADPH + H(+)</text>
        <dbReference type="Rhea" id="RHEA:32235"/>
        <dbReference type="ChEBI" id="CHEBI:15378"/>
        <dbReference type="ChEBI" id="CHEBI:43474"/>
        <dbReference type="ChEBI" id="CHEBI:57783"/>
        <dbReference type="ChEBI" id="CHEBI:64076"/>
        <dbReference type="ChEBI" id="CHEBI:456215"/>
        <dbReference type="ChEBI" id="CHEBI:456216"/>
        <dbReference type="EC" id="4.2.1.136"/>
    </reaction>
</comment>
<dbReference type="GO" id="GO:0052856">
    <property type="term" value="F:NAD(P)HX epimerase activity"/>
    <property type="evidence" value="ECO:0007669"/>
    <property type="project" value="UniProtKB-EC"/>
</dbReference>
<dbReference type="InterPro" id="IPR036652">
    <property type="entry name" value="YjeF_N_dom_sf"/>
</dbReference>
<dbReference type="GO" id="GO:0110051">
    <property type="term" value="P:metabolite repair"/>
    <property type="evidence" value="ECO:0007669"/>
    <property type="project" value="TreeGrafter"/>
</dbReference>
<evidence type="ECO:0000256" key="7">
    <source>
        <dbReference type="ARBA" id="ARBA00013129"/>
    </source>
</evidence>
<keyword evidence="8" id="KW-0479">Metal-binding</keyword>
<proteinExistence type="inferred from homology"/>
<evidence type="ECO:0000256" key="9">
    <source>
        <dbReference type="ARBA" id="ARBA00022741"/>
    </source>
</evidence>
<dbReference type="InterPro" id="IPR030677">
    <property type="entry name" value="Nnr"/>
</dbReference>
<dbReference type="InterPro" id="IPR017953">
    <property type="entry name" value="Carbohydrate_kinase_pred_CS"/>
</dbReference>
<dbReference type="Pfam" id="PF03853">
    <property type="entry name" value="YjeF_N"/>
    <property type="match status" value="1"/>
</dbReference>
<evidence type="ECO:0000256" key="5">
    <source>
        <dbReference type="ARBA" id="ARBA00009524"/>
    </source>
</evidence>
<keyword evidence="10" id="KW-0067">ATP-binding</keyword>
<dbReference type="SUPFAM" id="SSF64153">
    <property type="entry name" value="YjeF N-terminal domain-like"/>
    <property type="match status" value="1"/>
</dbReference>
<accession>A0A5J4SW62</accession>
<reference evidence="23" key="1">
    <citation type="submission" date="2019-03" db="EMBL/GenBank/DDBJ databases">
        <title>Single cell metagenomics reveals metabolic interactions within the superorganism composed of flagellate Streblomastix strix and complex community of Bacteroidetes bacteria on its surface.</title>
        <authorList>
            <person name="Treitli S.C."/>
            <person name="Kolisko M."/>
            <person name="Husnik F."/>
            <person name="Keeling P."/>
            <person name="Hampl V."/>
        </authorList>
    </citation>
    <scope>NUCLEOTIDE SEQUENCE</scope>
    <source>
        <strain evidence="23">STM</strain>
    </source>
</reference>
<evidence type="ECO:0000259" key="22">
    <source>
        <dbReference type="PROSITE" id="PS51385"/>
    </source>
</evidence>
<comment type="function">
    <text evidence="17">Bifunctional enzyme that catalyzes the epimerization of the S- and R-forms of NAD(P)HX and the dehydration of the S-form of NAD(P)HX at the expense of ADP, which is converted to AMP. This allows the repair of both epimers of NAD(P)HX, a damaged form of NAD(P)H that is a result of enzymatic or heat-dependent hydration.</text>
</comment>
<gene>
    <name evidence="23" type="ORF">EZS27_003054</name>
</gene>
<evidence type="ECO:0000256" key="12">
    <source>
        <dbReference type="ARBA" id="ARBA00022958"/>
    </source>
</evidence>
<evidence type="ECO:0000256" key="3">
    <source>
        <dbReference type="ARBA" id="ARBA00001958"/>
    </source>
</evidence>
<evidence type="ECO:0000256" key="13">
    <source>
        <dbReference type="ARBA" id="ARBA00023027"/>
    </source>
</evidence>
<keyword evidence="12" id="KW-0630">Potassium</keyword>
<protein>
    <recommendedName>
        <fullName evidence="18">Nicotinamide nucleotide repair protein</fullName>
        <ecNumber evidence="7">4.2.1.136</ecNumber>
        <ecNumber evidence="6">5.1.99.6</ecNumber>
    </recommendedName>
</protein>
<evidence type="ECO:0000256" key="17">
    <source>
        <dbReference type="ARBA" id="ARBA00025153"/>
    </source>
</evidence>
<dbReference type="HAMAP" id="MF_01965">
    <property type="entry name" value="NADHX_dehydratase"/>
    <property type="match status" value="1"/>
</dbReference>
<keyword evidence="15" id="KW-0456">Lyase</keyword>
<evidence type="ECO:0000259" key="21">
    <source>
        <dbReference type="PROSITE" id="PS51383"/>
    </source>
</evidence>
<comment type="caution">
    <text evidence="23">The sequence shown here is derived from an EMBL/GenBank/DDBJ whole genome shotgun (WGS) entry which is preliminary data.</text>
</comment>
<keyword evidence="11" id="KW-0521">NADP</keyword>
<evidence type="ECO:0000256" key="8">
    <source>
        <dbReference type="ARBA" id="ARBA00022723"/>
    </source>
</evidence>
<evidence type="ECO:0000256" key="15">
    <source>
        <dbReference type="ARBA" id="ARBA00023239"/>
    </source>
</evidence>
<evidence type="ECO:0000256" key="11">
    <source>
        <dbReference type="ARBA" id="ARBA00022857"/>
    </source>
</evidence>
<comment type="cofactor">
    <cofactor evidence="3">
        <name>K(+)</name>
        <dbReference type="ChEBI" id="CHEBI:29103"/>
    </cofactor>
</comment>
<dbReference type="InterPro" id="IPR029056">
    <property type="entry name" value="Ribokinase-like"/>
</dbReference>
<dbReference type="PROSITE" id="PS51385">
    <property type="entry name" value="YJEF_N"/>
    <property type="match status" value="1"/>
</dbReference>
<dbReference type="NCBIfam" id="TIGR00196">
    <property type="entry name" value="yjeF_cterm"/>
    <property type="match status" value="1"/>
</dbReference>
<dbReference type="PIRSF" id="PIRSF017184">
    <property type="entry name" value="Nnr"/>
    <property type="match status" value="1"/>
</dbReference>
<dbReference type="Gene3D" id="3.40.50.10260">
    <property type="entry name" value="YjeF N-terminal domain"/>
    <property type="match status" value="1"/>
</dbReference>
<evidence type="ECO:0000256" key="20">
    <source>
        <dbReference type="ARBA" id="ARBA00049209"/>
    </source>
</evidence>
<comment type="similarity">
    <text evidence="5">In the C-terminal section; belongs to the NnrD/CARKD family.</text>
</comment>
<evidence type="ECO:0000256" key="16">
    <source>
        <dbReference type="ARBA" id="ARBA00023268"/>
    </source>
</evidence>
<evidence type="ECO:0000256" key="2">
    <source>
        <dbReference type="ARBA" id="ARBA00000909"/>
    </source>
</evidence>
<evidence type="ECO:0000256" key="1">
    <source>
        <dbReference type="ARBA" id="ARBA00000013"/>
    </source>
</evidence>
<evidence type="ECO:0000256" key="6">
    <source>
        <dbReference type="ARBA" id="ARBA00012228"/>
    </source>
</evidence>
<feature type="domain" description="YjeF C-terminal" evidence="21">
    <location>
        <begin position="228"/>
        <end position="501"/>
    </location>
</feature>